<dbReference type="AlphaFoldDB" id="A0A291RX13"/>
<dbReference type="RefSeq" id="WP_098698639.1">
    <property type="nucleotide sequence ID" value="NZ_CP023778.1"/>
</dbReference>
<dbReference type="EMBL" id="CP023778">
    <property type="protein sequence ID" value="ATL72128.1"/>
    <property type="molecule type" value="Genomic_DNA"/>
</dbReference>
<sequence>MRPASVFAKGSSGADAEELRRLLRGPWRQMLRAVMVLLSLHGLPAGQIAELLECDAATVRRWIHRFDRGGVEALADRPRPGRSRLGGPRLLDRITRLLQTPGPWTIRRIWQRLGRPEISLRTLYRRVRQVAVWRRPKLVARGDPGHDAVVAAIRARLLRLPRRALVFAEDETHINWLPHVRASWTVWRHRPQVRTPGKNKRITVYGALDVTSGDWIYWLAARSAAGFIAFLQALLDECPRAPRVVVICDNDGIHTAKAVTRFARTQPRLLLLHGARYSPHDNPVERIWHALKDYIANTAVTWPARQRQIHSYFRTRSPDQLLTTAAPWTSPWLPPDYEQNWWNAA</sequence>
<dbReference type="KEGG" id="ntp:CRH09_24140"/>
<accession>A0A291RX13</accession>
<dbReference type="Pfam" id="PF13565">
    <property type="entry name" value="HTH_32"/>
    <property type="match status" value="1"/>
</dbReference>
<name>A0A291RX13_9NOCA</name>
<gene>
    <name evidence="2" type="ORF">CRH09_14915</name>
    <name evidence="3" type="ORF">CRH09_24140</name>
    <name evidence="4" type="ORF">CRH09_25635</name>
    <name evidence="5" type="ORF">CRH09_26765</name>
    <name evidence="6" type="ORF">CRH09_30255</name>
</gene>
<dbReference type="KEGG" id="ntp:CRH09_26765"/>
<dbReference type="Gene3D" id="1.10.10.10">
    <property type="entry name" value="Winged helix-like DNA-binding domain superfamily/Winged helix DNA-binding domain"/>
    <property type="match status" value="1"/>
</dbReference>
<dbReference type="Gene3D" id="3.30.420.10">
    <property type="entry name" value="Ribonuclease H-like superfamily/Ribonuclease H"/>
    <property type="match status" value="1"/>
</dbReference>
<dbReference type="EMBL" id="CP023778">
    <property type="protein sequence ID" value="ATL72104.1"/>
    <property type="molecule type" value="Genomic_DNA"/>
</dbReference>
<dbReference type="InterPro" id="IPR036397">
    <property type="entry name" value="RNaseH_sf"/>
</dbReference>
<organism evidence="2 7">
    <name type="scientific">Nocardia terpenica</name>
    <dbReference type="NCBI Taxonomy" id="455432"/>
    <lineage>
        <taxon>Bacteria</taxon>
        <taxon>Bacillati</taxon>
        <taxon>Actinomycetota</taxon>
        <taxon>Actinomycetes</taxon>
        <taxon>Mycobacteriales</taxon>
        <taxon>Nocardiaceae</taxon>
        <taxon>Nocardia</taxon>
    </lineage>
</organism>
<dbReference type="EMBL" id="CP023778">
    <property type="protein sequence ID" value="ATL71798.1"/>
    <property type="molecule type" value="Genomic_DNA"/>
</dbReference>
<evidence type="ECO:0000313" key="4">
    <source>
        <dbReference type="EMBL" id="ATL72104.1"/>
    </source>
</evidence>
<dbReference type="SUPFAM" id="SSF46689">
    <property type="entry name" value="Homeodomain-like"/>
    <property type="match status" value="1"/>
</dbReference>
<evidence type="ECO:0000313" key="5">
    <source>
        <dbReference type="EMBL" id="ATL72128.1"/>
    </source>
</evidence>
<evidence type="ECO:0000313" key="2">
    <source>
        <dbReference type="EMBL" id="ATL71798.1"/>
    </source>
</evidence>
<dbReference type="KEGG" id="ntp:CRH09_30255"/>
<dbReference type="Proteomes" id="UP000221961">
    <property type="component" value="Chromosome"/>
</dbReference>
<dbReference type="KEGG" id="ntp:CRH09_25635"/>
<dbReference type="KEGG" id="ntp:CRH09_14915"/>
<feature type="domain" description="Tc1-like transposase DDE" evidence="1">
    <location>
        <begin position="170"/>
        <end position="297"/>
    </location>
</feature>
<dbReference type="InterPro" id="IPR038717">
    <property type="entry name" value="Tc1-like_DDE_dom"/>
</dbReference>
<evidence type="ECO:0000313" key="3">
    <source>
        <dbReference type="EMBL" id="ATL72061.1"/>
    </source>
</evidence>
<dbReference type="InterPro" id="IPR009057">
    <property type="entry name" value="Homeodomain-like_sf"/>
</dbReference>
<dbReference type="InterPro" id="IPR047655">
    <property type="entry name" value="Transpos_IS630-like"/>
</dbReference>
<dbReference type="Pfam" id="PF13358">
    <property type="entry name" value="DDE_3"/>
    <property type="match status" value="1"/>
</dbReference>
<evidence type="ECO:0000313" key="7">
    <source>
        <dbReference type="Proteomes" id="UP000221961"/>
    </source>
</evidence>
<dbReference type="InterPro" id="IPR036388">
    <property type="entry name" value="WH-like_DNA-bd_sf"/>
</dbReference>
<evidence type="ECO:0000313" key="6">
    <source>
        <dbReference type="EMBL" id="ATL72227.1"/>
    </source>
</evidence>
<dbReference type="EMBL" id="CP023778">
    <property type="protein sequence ID" value="ATL72227.1"/>
    <property type="molecule type" value="Genomic_DNA"/>
</dbReference>
<protein>
    <submittedName>
        <fullName evidence="2">IS630 family transposase</fullName>
    </submittedName>
</protein>
<dbReference type="GO" id="GO:0003676">
    <property type="term" value="F:nucleic acid binding"/>
    <property type="evidence" value="ECO:0007669"/>
    <property type="project" value="InterPro"/>
</dbReference>
<dbReference type="NCBIfam" id="NF033545">
    <property type="entry name" value="transpos_IS630"/>
    <property type="match status" value="1"/>
</dbReference>
<evidence type="ECO:0000259" key="1">
    <source>
        <dbReference type="Pfam" id="PF13358"/>
    </source>
</evidence>
<reference evidence="2 7" key="1">
    <citation type="submission" date="2017-10" db="EMBL/GenBank/DDBJ databases">
        <title>Comparative genomics between pathogenic Norcardia.</title>
        <authorList>
            <person name="Zeng L."/>
        </authorList>
    </citation>
    <scope>NUCLEOTIDE SEQUENCE [LARGE SCALE GENOMIC DNA]</scope>
    <source>
        <strain evidence="2 7">NC_YFY_NT001</strain>
    </source>
</reference>
<dbReference type="GeneID" id="88361574"/>
<dbReference type="EMBL" id="CP023778">
    <property type="protein sequence ID" value="ATL72061.1"/>
    <property type="molecule type" value="Genomic_DNA"/>
</dbReference>
<dbReference type="InterPro" id="IPR012337">
    <property type="entry name" value="RNaseH-like_sf"/>
</dbReference>
<dbReference type="SUPFAM" id="SSF53098">
    <property type="entry name" value="Ribonuclease H-like"/>
    <property type="match status" value="1"/>
</dbReference>
<proteinExistence type="predicted"/>